<dbReference type="AlphaFoldDB" id="A0A7C8IEY4"/>
<organism evidence="1 2">
    <name type="scientific">Massariosphaeria phaeospora</name>
    <dbReference type="NCBI Taxonomy" id="100035"/>
    <lineage>
        <taxon>Eukaryota</taxon>
        <taxon>Fungi</taxon>
        <taxon>Dikarya</taxon>
        <taxon>Ascomycota</taxon>
        <taxon>Pezizomycotina</taxon>
        <taxon>Dothideomycetes</taxon>
        <taxon>Pleosporomycetidae</taxon>
        <taxon>Pleosporales</taxon>
        <taxon>Pleosporales incertae sedis</taxon>
        <taxon>Massariosphaeria</taxon>
    </lineage>
</organism>
<evidence type="ECO:0000313" key="2">
    <source>
        <dbReference type="Proteomes" id="UP000481861"/>
    </source>
</evidence>
<reference evidence="1 2" key="1">
    <citation type="submission" date="2020-01" db="EMBL/GenBank/DDBJ databases">
        <authorList>
            <consortium name="DOE Joint Genome Institute"/>
            <person name="Haridas S."/>
            <person name="Albert R."/>
            <person name="Binder M."/>
            <person name="Bloem J."/>
            <person name="Labutti K."/>
            <person name="Salamov A."/>
            <person name="Andreopoulos B."/>
            <person name="Baker S.E."/>
            <person name="Barry K."/>
            <person name="Bills G."/>
            <person name="Bluhm B.H."/>
            <person name="Cannon C."/>
            <person name="Castanera R."/>
            <person name="Culley D.E."/>
            <person name="Daum C."/>
            <person name="Ezra D."/>
            <person name="Gonzalez J.B."/>
            <person name="Henrissat B."/>
            <person name="Kuo A."/>
            <person name="Liang C."/>
            <person name="Lipzen A."/>
            <person name="Lutzoni F."/>
            <person name="Magnuson J."/>
            <person name="Mondo S."/>
            <person name="Nolan M."/>
            <person name="Ohm R."/>
            <person name="Pangilinan J."/>
            <person name="Park H.-J.H."/>
            <person name="Ramirez L."/>
            <person name="Alfaro M."/>
            <person name="Sun H."/>
            <person name="Tritt A."/>
            <person name="Yoshinaga Y."/>
            <person name="Zwiers L.-H.L."/>
            <person name="Turgeon B.G."/>
            <person name="Goodwin S.B."/>
            <person name="Spatafora J.W."/>
            <person name="Crous P.W."/>
            <person name="Grigoriev I.V."/>
        </authorList>
    </citation>
    <scope>NUCLEOTIDE SEQUENCE [LARGE SCALE GENOMIC DNA]</scope>
    <source>
        <strain evidence="1 2">CBS 611.86</strain>
    </source>
</reference>
<gene>
    <name evidence="1" type="ORF">BDV95DRAFT_155721</name>
</gene>
<proteinExistence type="predicted"/>
<keyword evidence="2" id="KW-1185">Reference proteome</keyword>
<dbReference type="Proteomes" id="UP000481861">
    <property type="component" value="Unassembled WGS sequence"/>
</dbReference>
<protein>
    <submittedName>
        <fullName evidence="1">Uncharacterized protein</fullName>
    </submittedName>
</protein>
<name>A0A7C8IEY4_9PLEO</name>
<sequence>MISHTDRRRRPSSCHQFLRATPVPRKYRTCGPCENVSSSYGGCDFAGLTGMEMDMDDRRHFPDVELCIAATHGTCCSCAQKRVSNVTFFTSLYGIAISFPSFCSTTLGHPSMARFIHGLETHAVWLLMYPDENRSSLLLLSSPQPPRLPCHDNS</sequence>
<dbReference type="EMBL" id="JAADJZ010000002">
    <property type="protein sequence ID" value="KAF2877708.1"/>
    <property type="molecule type" value="Genomic_DNA"/>
</dbReference>
<evidence type="ECO:0000313" key="1">
    <source>
        <dbReference type="EMBL" id="KAF2877708.1"/>
    </source>
</evidence>
<comment type="caution">
    <text evidence="1">The sequence shown here is derived from an EMBL/GenBank/DDBJ whole genome shotgun (WGS) entry which is preliminary data.</text>
</comment>
<accession>A0A7C8IEY4</accession>